<evidence type="ECO:0000256" key="10">
    <source>
        <dbReference type="ARBA" id="ARBA00022801"/>
    </source>
</evidence>
<evidence type="ECO:0000256" key="25">
    <source>
        <dbReference type="SAM" id="SignalP"/>
    </source>
</evidence>
<dbReference type="Proteomes" id="UP000002279">
    <property type="component" value="Chromosome 20"/>
</dbReference>
<reference evidence="27 28" key="1">
    <citation type="journal article" date="2008" name="Nature">
        <title>Genome analysis of the platypus reveals unique signatures of evolution.</title>
        <authorList>
            <person name="Warren W.C."/>
            <person name="Hillier L.W."/>
            <person name="Marshall Graves J.A."/>
            <person name="Birney E."/>
            <person name="Ponting C.P."/>
            <person name="Grutzner F."/>
            <person name="Belov K."/>
            <person name="Miller W."/>
            <person name="Clarke L."/>
            <person name="Chinwalla A.T."/>
            <person name="Yang S.P."/>
            <person name="Heger A."/>
            <person name="Locke D.P."/>
            <person name="Miethke P."/>
            <person name="Waters P.D."/>
            <person name="Veyrunes F."/>
            <person name="Fulton L."/>
            <person name="Fulton B."/>
            <person name="Graves T."/>
            <person name="Wallis J."/>
            <person name="Puente X.S."/>
            <person name="Lopez-Otin C."/>
            <person name="Ordonez G.R."/>
            <person name="Eichler E.E."/>
            <person name="Chen L."/>
            <person name="Cheng Z."/>
            <person name="Deakin J.E."/>
            <person name="Alsop A."/>
            <person name="Thompson K."/>
            <person name="Kirby P."/>
            <person name="Papenfuss A.T."/>
            <person name="Wakefield M.J."/>
            <person name="Olender T."/>
            <person name="Lancet D."/>
            <person name="Huttley G.A."/>
            <person name="Smit A.F."/>
            <person name="Pask A."/>
            <person name="Temple-Smith P."/>
            <person name="Batzer M.A."/>
            <person name="Walker J.A."/>
            <person name="Konkel M.K."/>
            <person name="Harris R.S."/>
            <person name="Whittington C.M."/>
            <person name="Wong E.S."/>
            <person name="Gemmell N.J."/>
            <person name="Buschiazzo E."/>
            <person name="Vargas Jentzsch I.M."/>
            <person name="Merkel A."/>
            <person name="Schmitz J."/>
            <person name="Zemann A."/>
            <person name="Churakov G."/>
            <person name="Kriegs J.O."/>
            <person name="Brosius J."/>
            <person name="Murchison E.P."/>
            <person name="Sachidanandam R."/>
            <person name="Smith C."/>
            <person name="Hannon G.J."/>
            <person name="Tsend-Ayush E."/>
            <person name="McMillan D."/>
            <person name="Attenborough R."/>
            <person name="Rens W."/>
            <person name="Ferguson-Smith M."/>
            <person name="Lefevre C.M."/>
            <person name="Sharp J.A."/>
            <person name="Nicholas K.R."/>
            <person name="Ray D.A."/>
            <person name="Kube M."/>
            <person name="Reinhardt R."/>
            <person name="Pringle T.H."/>
            <person name="Taylor J."/>
            <person name="Jones R.C."/>
            <person name="Nixon B."/>
            <person name="Dacheux J.L."/>
            <person name="Niwa H."/>
            <person name="Sekita Y."/>
            <person name="Huang X."/>
            <person name="Stark A."/>
            <person name="Kheradpour P."/>
            <person name="Kellis M."/>
            <person name="Flicek P."/>
            <person name="Chen Y."/>
            <person name="Webber C."/>
            <person name="Hardison R."/>
            <person name="Nelson J."/>
            <person name="Hallsworth-Pepin K."/>
            <person name="Delehaunty K."/>
            <person name="Markovic C."/>
            <person name="Minx P."/>
            <person name="Feng Y."/>
            <person name="Kremitzki C."/>
            <person name="Mitreva M."/>
            <person name="Glasscock J."/>
            <person name="Wylie T."/>
            <person name="Wohldmann P."/>
            <person name="Thiru P."/>
            <person name="Nhan M.N."/>
            <person name="Pohl C.S."/>
            <person name="Smith S.M."/>
            <person name="Hou S."/>
            <person name="Nefedov M."/>
            <person name="de Jong P.J."/>
            <person name="Renfree M.B."/>
            <person name="Mardis E.R."/>
            <person name="Wilson R.K."/>
        </authorList>
    </citation>
    <scope>NUCLEOTIDE SEQUENCE [LARGE SCALE GENOMIC DNA]</scope>
    <source>
        <strain evidence="27 28">Glennie</strain>
    </source>
</reference>
<comment type="cofactor">
    <cofactor evidence="1">
        <name>Zn(2+)</name>
        <dbReference type="ChEBI" id="CHEBI:29105"/>
    </cofactor>
</comment>
<evidence type="ECO:0000256" key="15">
    <source>
        <dbReference type="ARBA" id="ARBA00023157"/>
    </source>
</evidence>
<keyword evidence="7" id="KW-0356">Hemostasis</keyword>
<keyword evidence="17" id="KW-0280">Fibrinolysis</keyword>
<dbReference type="PANTHER" id="PTHR11705:SF17">
    <property type="entry name" value="CARBOXYPEPTIDASE B2"/>
    <property type="match status" value="1"/>
</dbReference>
<dbReference type="InterPro" id="IPR036990">
    <property type="entry name" value="M14A-like_propep"/>
</dbReference>
<keyword evidence="9 25" id="KW-0732">Signal</keyword>
<proteinExistence type="inferred from homology"/>
<evidence type="ECO:0000256" key="1">
    <source>
        <dbReference type="ARBA" id="ARBA00001947"/>
    </source>
</evidence>
<dbReference type="InterPro" id="IPR057247">
    <property type="entry name" value="CARBOXYPEPT_ZN_2"/>
</dbReference>
<evidence type="ECO:0000256" key="20">
    <source>
        <dbReference type="ARBA" id="ARBA00066563"/>
    </source>
</evidence>
<dbReference type="GO" id="GO:0004181">
    <property type="term" value="F:metallocarboxypeptidase activity"/>
    <property type="evidence" value="ECO:0007669"/>
    <property type="project" value="InterPro"/>
</dbReference>
<dbReference type="SUPFAM" id="SSF53187">
    <property type="entry name" value="Zn-dependent exopeptidases"/>
    <property type="match status" value="1"/>
</dbReference>
<dbReference type="GO" id="GO:0007596">
    <property type="term" value="P:blood coagulation"/>
    <property type="evidence" value="ECO:0007669"/>
    <property type="project" value="UniProtKB-KW"/>
</dbReference>
<dbReference type="Gene3D" id="3.30.70.340">
    <property type="entry name" value="Metallocarboxypeptidase-like"/>
    <property type="match status" value="1"/>
</dbReference>
<organism evidence="27 28">
    <name type="scientific">Ornithorhynchus anatinus</name>
    <name type="common">Duckbill platypus</name>
    <dbReference type="NCBI Taxonomy" id="9258"/>
    <lineage>
        <taxon>Eukaryota</taxon>
        <taxon>Metazoa</taxon>
        <taxon>Chordata</taxon>
        <taxon>Craniata</taxon>
        <taxon>Vertebrata</taxon>
        <taxon>Euteleostomi</taxon>
        <taxon>Mammalia</taxon>
        <taxon>Monotremata</taxon>
        <taxon>Ornithorhynchidae</taxon>
        <taxon>Ornithorhynchus</taxon>
    </lineage>
</organism>
<keyword evidence="28" id="KW-1185">Reference proteome</keyword>
<dbReference type="GO" id="GO:0042730">
    <property type="term" value="P:fibrinolysis"/>
    <property type="evidence" value="ECO:0007669"/>
    <property type="project" value="UniProtKB-KW"/>
</dbReference>
<evidence type="ECO:0000256" key="12">
    <source>
        <dbReference type="ARBA" id="ARBA00023049"/>
    </source>
</evidence>
<gene>
    <name evidence="27" type="primary">CPB2</name>
</gene>
<name>A0A6I8PGF7_ORNAN</name>
<keyword evidence="5" id="KW-0121">Carboxypeptidase</keyword>
<evidence type="ECO:0000256" key="19">
    <source>
        <dbReference type="ARBA" id="ARBA00053927"/>
    </source>
</evidence>
<evidence type="ECO:0000256" key="13">
    <source>
        <dbReference type="ARBA" id="ARBA00023084"/>
    </source>
</evidence>
<dbReference type="SMART" id="SM00631">
    <property type="entry name" value="Zn_pept"/>
    <property type="match status" value="1"/>
</dbReference>
<keyword evidence="6" id="KW-0645">Protease</keyword>
<dbReference type="Gene3D" id="3.40.630.10">
    <property type="entry name" value="Zn peptidases"/>
    <property type="match status" value="2"/>
</dbReference>
<dbReference type="Ensembl" id="ENSOANT00000048962.1">
    <property type="protein sequence ID" value="ENSOANP00000054016.1"/>
    <property type="gene ID" value="ENSOANG00000015578.4"/>
</dbReference>
<evidence type="ECO:0000256" key="5">
    <source>
        <dbReference type="ARBA" id="ARBA00022645"/>
    </source>
</evidence>
<dbReference type="Bgee" id="ENSOANG00000015578">
    <property type="expression patterns" value="Expressed in liver and 2 other cell types or tissues"/>
</dbReference>
<dbReference type="PRINTS" id="PR00765">
    <property type="entry name" value="CRBOXYPTASEA"/>
</dbReference>
<dbReference type="FunFam" id="3.30.70.340:FF:000003">
    <property type="entry name" value="Carboxypeptidase B2"/>
    <property type="match status" value="1"/>
</dbReference>
<comment type="subcellular location">
    <subcellularLocation>
        <location evidence="2">Secreted</location>
    </subcellularLocation>
</comment>
<keyword evidence="13" id="KW-0094">Blood coagulation</keyword>
<keyword evidence="8" id="KW-0479">Metal-binding</keyword>
<evidence type="ECO:0000256" key="3">
    <source>
        <dbReference type="ARBA" id="ARBA00005988"/>
    </source>
</evidence>
<keyword evidence="12" id="KW-0482">Metalloprotease</keyword>
<keyword evidence="4" id="KW-0964">Secreted</keyword>
<evidence type="ECO:0000256" key="11">
    <source>
        <dbReference type="ARBA" id="ARBA00022833"/>
    </source>
</evidence>
<dbReference type="InterPro" id="IPR000834">
    <property type="entry name" value="Peptidase_M14"/>
</dbReference>
<feature type="active site" description="Proton donor/acceptor" evidence="24">
    <location>
        <position position="347"/>
    </location>
</feature>
<protein>
    <recommendedName>
        <fullName evidence="21">Carboxypeptidase B2</fullName>
        <ecNumber evidence="20">3.4.17.20</ecNumber>
    </recommendedName>
    <alternativeName>
        <fullName evidence="23">Carboxypeptidase U</fullName>
    </alternativeName>
    <alternativeName>
        <fullName evidence="22">Thrombin-activable fibrinolysis inhibitor</fullName>
    </alternativeName>
</protein>
<evidence type="ECO:0000259" key="26">
    <source>
        <dbReference type="PROSITE" id="PS52035"/>
    </source>
</evidence>
<dbReference type="GeneTree" id="ENSGT00940000159160"/>
<evidence type="ECO:0000256" key="16">
    <source>
        <dbReference type="ARBA" id="ARBA00023180"/>
    </source>
</evidence>
<evidence type="ECO:0000256" key="8">
    <source>
        <dbReference type="ARBA" id="ARBA00022723"/>
    </source>
</evidence>
<keyword evidence="16" id="KW-0325">Glycoprotein</keyword>
<dbReference type="Pfam" id="PF00246">
    <property type="entry name" value="Peptidase_M14"/>
    <property type="match status" value="2"/>
</dbReference>
<comment type="catalytic activity">
    <reaction evidence="18">
        <text>Release of C-terminal Arg and Lys from a polypeptide.</text>
        <dbReference type="EC" id="3.4.17.20"/>
    </reaction>
</comment>
<dbReference type="PROSITE" id="PS00133">
    <property type="entry name" value="CARBOXYPEPT_ZN_2"/>
    <property type="match status" value="1"/>
</dbReference>
<evidence type="ECO:0000313" key="27">
    <source>
        <dbReference type="Ensembl" id="ENSOANP00000054016.1"/>
    </source>
</evidence>
<evidence type="ECO:0000256" key="6">
    <source>
        <dbReference type="ARBA" id="ARBA00022670"/>
    </source>
</evidence>
<feature type="chain" id="PRO_5026203383" description="Carboxypeptidase B2" evidence="25">
    <location>
        <begin position="22"/>
        <end position="385"/>
    </location>
</feature>
<evidence type="ECO:0000256" key="17">
    <source>
        <dbReference type="ARBA" id="ARBA00023281"/>
    </source>
</evidence>
<evidence type="ECO:0000256" key="7">
    <source>
        <dbReference type="ARBA" id="ARBA00022696"/>
    </source>
</evidence>
<dbReference type="SUPFAM" id="SSF54897">
    <property type="entry name" value="Protease propeptides/inhibitors"/>
    <property type="match status" value="1"/>
</dbReference>
<dbReference type="InterPro" id="IPR003146">
    <property type="entry name" value="M14A_act_pep"/>
</dbReference>
<accession>A0A6I8PGF7</accession>
<dbReference type="GO" id="GO:0006508">
    <property type="term" value="P:proteolysis"/>
    <property type="evidence" value="ECO:0007669"/>
    <property type="project" value="UniProtKB-KW"/>
</dbReference>
<feature type="domain" description="Peptidase M14" evidence="26">
    <location>
        <begin position="121"/>
        <end position="381"/>
    </location>
</feature>
<comment type="function">
    <text evidence="19">Cleaves C-terminal arginine or lysine residues from biologically active peptides such as kinins or anaphylatoxins in the circulation thereby regulating their activities. Down-regulates fibrinolysis by removing C-terminal lysine residues from fibrin that has already been partially degraded by plasmin.</text>
</comment>
<evidence type="ECO:0000256" key="14">
    <source>
        <dbReference type="ARBA" id="ARBA00023145"/>
    </source>
</evidence>
<sequence>MKLNFLCVFLATVLLENGVSALQSGQVLSVVPESSKEVKILQNLTTTFEVFLWQPVAAEFIMESQEVHFFVNQSDIEEMKDLLNKSKISFRVLVDSVQELIEKQTHKGLAHPRSSSSYYEQYHNLSEIYNWMEDMTEKHPDMVEQIQIGSSYEKRPLYILKLSGKERTATNAIWIDCGIHAREWVSPAFCLWFVGYNRMWRKNRSLHKNNWCVGTDINRNFASRNWCEEGASQNSCQEIYCGPYPESEPEVKAVAIFLRSNLNHIKAYISIHSYSQMVLFPYAYTRRKSKDHMELSKLAGQAADAIQKKSKNINYRHGPSAEIIYLAPGGSDDWAYDAGIKYSFTIELRDTGRYGFLLPQRFIKPACIDAMSAVYTIASHATRRM</sequence>
<keyword evidence="10" id="KW-0378">Hydrolase</keyword>
<dbReference type="GO" id="GO:0005576">
    <property type="term" value="C:extracellular region"/>
    <property type="evidence" value="ECO:0007669"/>
    <property type="project" value="UniProtKB-SubCell"/>
</dbReference>
<comment type="similarity">
    <text evidence="3 24">Belongs to the peptidase M14 family.</text>
</comment>
<reference evidence="27" key="2">
    <citation type="submission" date="2025-08" db="UniProtKB">
        <authorList>
            <consortium name="Ensembl"/>
        </authorList>
    </citation>
    <scope>IDENTIFICATION</scope>
    <source>
        <strain evidence="27">Glennie</strain>
    </source>
</reference>
<reference evidence="27" key="3">
    <citation type="submission" date="2025-09" db="UniProtKB">
        <authorList>
            <consortium name="Ensembl"/>
        </authorList>
    </citation>
    <scope>IDENTIFICATION</scope>
    <source>
        <strain evidence="27">Glennie</strain>
    </source>
</reference>
<dbReference type="Pfam" id="PF02244">
    <property type="entry name" value="Propep_M14"/>
    <property type="match status" value="1"/>
</dbReference>
<dbReference type="AlphaFoldDB" id="A0A6I8PGF7"/>
<evidence type="ECO:0000256" key="22">
    <source>
        <dbReference type="ARBA" id="ARBA00075534"/>
    </source>
</evidence>
<dbReference type="PANTHER" id="PTHR11705">
    <property type="entry name" value="PROTEASE FAMILY M14 CARBOXYPEPTIDASE A,B"/>
    <property type="match status" value="1"/>
</dbReference>
<evidence type="ECO:0000256" key="18">
    <source>
        <dbReference type="ARBA" id="ARBA00050711"/>
    </source>
</evidence>
<dbReference type="GO" id="GO:0008270">
    <property type="term" value="F:zinc ion binding"/>
    <property type="evidence" value="ECO:0007669"/>
    <property type="project" value="InterPro"/>
</dbReference>
<dbReference type="FunFam" id="3.40.630.10:FF:000084">
    <property type="entry name" value="Carboxypeptidase B2"/>
    <property type="match status" value="1"/>
</dbReference>
<keyword evidence="11" id="KW-0862">Zinc</keyword>
<keyword evidence="14" id="KW-0865">Zymogen</keyword>
<feature type="signal peptide" evidence="25">
    <location>
        <begin position="1"/>
        <end position="21"/>
    </location>
</feature>
<evidence type="ECO:0000256" key="2">
    <source>
        <dbReference type="ARBA" id="ARBA00004613"/>
    </source>
</evidence>
<dbReference type="FunFam" id="3.40.630.10:FF:000076">
    <property type="entry name" value="Carboxypeptidase B2"/>
    <property type="match status" value="1"/>
</dbReference>
<evidence type="ECO:0000256" key="23">
    <source>
        <dbReference type="ARBA" id="ARBA00078332"/>
    </source>
</evidence>
<evidence type="ECO:0000256" key="9">
    <source>
        <dbReference type="ARBA" id="ARBA00022729"/>
    </source>
</evidence>
<evidence type="ECO:0000256" key="21">
    <source>
        <dbReference type="ARBA" id="ARBA00070087"/>
    </source>
</evidence>
<keyword evidence="15" id="KW-1015">Disulfide bond</keyword>
<dbReference type="EC" id="3.4.17.20" evidence="20"/>
<evidence type="ECO:0000313" key="28">
    <source>
        <dbReference type="Proteomes" id="UP000002279"/>
    </source>
</evidence>
<evidence type="ECO:0000256" key="4">
    <source>
        <dbReference type="ARBA" id="ARBA00022525"/>
    </source>
</evidence>
<dbReference type="PROSITE" id="PS52035">
    <property type="entry name" value="PEPTIDASE_M14"/>
    <property type="match status" value="1"/>
</dbReference>
<evidence type="ECO:0000256" key="24">
    <source>
        <dbReference type="PROSITE-ProRule" id="PRU01379"/>
    </source>
</evidence>